<dbReference type="InterPro" id="IPR001258">
    <property type="entry name" value="NHL_repeat"/>
</dbReference>
<feature type="repeat" description="NHL" evidence="6">
    <location>
        <begin position="533"/>
        <end position="563"/>
    </location>
</feature>
<evidence type="ECO:0000256" key="2">
    <source>
        <dbReference type="ARBA" id="ARBA00022737"/>
    </source>
</evidence>
<dbReference type="PROSITE" id="PS51125">
    <property type="entry name" value="NHL"/>
    <property type="match status" value="3"/>
</dbReference>
<dbReference type="GO" id="GO:0000209">
    <property type="term" value="P:protein polyubiquitination"/>
    <property type="evidence" value="ECO:0007669"/>
    <property type="project" value="TreeGrafter"/>
</dbReference>
<dbReference type="PROSITE" id="PS00518">
    <property type="entry name" value="ZF_RING_1"/>
    <property type="match status" value="1"/>
</dbReference>
<evidence type="ECO:0000256" key="3">
    <source>
        <dbReference type="ARBA" id="ARBA00022771"/>
    </source>
</evidence>
<dbReference type="SUPFAM" id="SSF57850">
    <property type="entry name" value="RING/U-box"/>
    <property type="match status" value="1"/>
</dbReference>
<reference evidence="10" key="1">
    <citation type="submission" date="2019-08" db="EMBL/GenBank/DDBJ databases">
        <title>The genome of the North American firefly Photinus pyralis.</title>
        <authorList>
            <consortium name="Photinus pyralis genome working group"/>
            <person name="Fallon T.R."/>
            <person name="Sander Lower S.E."/>
            <person name="Weng J.-K."/>
        </authorList>
    </citation>
    <scope>NUCLEOTIDE SEQUENCE</scope>
    <source>
        <strain evidence="10">TRF0915ILg1</strain>
        <tissue evidence="10">Whole body</tissue>
    </source>
</reference>
<keyword evidence="11" id="KW-1185">Reference proteome</keyword>
<dbReference type="EMBL" id="VTPC01091188">
    <property type="protein sequence ID" value="KAF2879340.1"/>
    <property type="molecule type" value="Genomic_DNA"/>
</dbReference>
<dbReference type="Pfam" id="PF13445">
    <property type="entry name" value="zf-RING_UBOX"/>
    <property type="match status" value="1"/>
</dbReference>
<dbReference type="InterPro" id="IPR013083">
    <property type="entry name" value="Znf_RING/FYVE/PHD"/>
</dbReference>
<evidence type="ECO:0000313" key="11">
    <source>
        <dbReference type="Proteomes" id="UP000801492"/>
    </source>
</evidence>
<feature type="compositionally biased region" description="Polar residues" evidence="8">
    <location>
        <begin position="17"/>
        <end position="33"/>
    </location>
</feature>
<keyword evidence="1" id="KW-0479">Metal-binding</keyword>
<dbReference type="Gene3D" id="2.120.10.30">
    <property type="entry name" value="TolB, C-terminal domain"/>
    <property type="match status" value="3"/>
</dbReference>
<dbReference type="PROSITE" id="PS50089">
    <property type="entry name" value="ZF_RING_2"/>
    <property type="match status" value="1"/>
</dbReference>
<dbReference type="GO" id="GO:0043161">
    <property type="term" value="P:proteasome-mediated ubiquitin-dependent protein catabolic process"/>
    <property type="evidence" value="ECO:0007669"/>
    <property type="project" value="TreeGrafter"/>
</dbReference>
<accession>A0A8K0C938</accession>
<keyword evidence="3 5" id="KW-0863">Zinc-finger</keyword>
<gene>
    <name evidence="10" type="ORF">ILUMI_26851</name>
</gene>
<evidence type="ECO:0000256" key="8">
    <source>
        <dbReference type="SAM" id="MobiDB-lite"/>
    </source>
</evidence>
<keyword evidence="7" id="KW-0175">Coiled coil</keyword>
<dbReference type="SUPFAM" id="SSF101898">
    <property type="entry name" value="NHL repeat"/>
    <property type="match status" value="1"/>
</dbReference>
<sequence length="654" mass="73591">MGDTKSEDNSTKRMFLRSTSAVPRRSNGSSNFPFSRAKSVQDIQTSNQKRSRSSIFLIEDLVQCGICLDKLSEPRMLPCQHTFCLNCLQAHLMAITGRKIRKNHMPPSKEEIQAAVTETNNEIACPTCQIPVNVGKGIEGLQQLPNNVYIDSLLKLLEETNGSLPQTPTRLTPETRCIKCQTICEFKEERCEHCKQIFCKVCWAEHLLTLKNNLFTLIENIRESEVRLEHRLQDFYERCNKVGVNIQKVTDEMISDIKAKEIDSLNQLENIKQQEEKTANMLKEHLTSTKKEIQLLSFDSIPSDKQKVELFMNFHRAASKMFNEISQMGETRLLFDPKTFKVKQINEFFNRATSGEDGDVVDSGDIGNPLESVETMTSYYLNRLFNPKLVWTKCPRPAGLGIPPWSKNLLYITATDRKVVLIMDRTLFKIVGKLTAPNMLCTQGIAFSEKLLEIYVSDKWKHCIHVFSSEGDYLRSLCGLGSGPGELRSPEGIAINWRNLLIVADVGNDRVVVLDPLDGQHMLTLGLRNKRTELQAPTGVAVYKDRIIVADNGNHRIKVFSDIGEKLFEFGSLGSGKGQFRTAEVVACGPLGFILVGDAGNGRIQVFTPNGDFVRVIGSYGEAPGKFAWISGLLVTPQLEIIATDYKNKRLQIF</sequence>
<dbReference type="GO" id="GO:0061630">
    <property type="term" value="F:ubiquitin protein ligase activity"/>
    <property type="evidence" value="ECO:0007669"/>
    <property type="project" value="TreeGrafter"/>
</dbReference>
<evidence type="ECO:0000256" key="4">
    <source>
        <dbReference type="ARBA" id="ARBA00022833"/>
    </source>
</evidence>
<evidence type="ECO:0000256" key="1">
    <source>
        <dbReference type="ARBA" id="ARBA00022723"/>
    </source>
</evidence>
<name>A0A8K0C938_IGNLU</name>
<evidence type="ECO:0000256" key="7">
    <source>
        <dbReference type="SAM" id="Coils"/>
    </source>
</evidence>
<dbReference type="AlphaFoldDB" id="A0A8K0C938"/>
<feature type="domain" description="RING-type" evidence="9">
    <location>
        <begin position="64"/>
        <end position="129"/>
    </location>
</feature>
<dbReference type="InterPro" id="IPR027370">
    <property type="entry name" value="Znf-RING_euk"/>
</dbReference>
<feature type="repeat" description="NHL" evidence="6">
    <location>
        <begin position="567"/>
        <end position="610"/>
    </location>
</feature>
<dbReference type="InterPro" id="IPR050952">
    <property type="entry name" value="TRIM-NHL_E3_ligases"/>
</dbReference>
<protein>
    <recommendedName>
        <fullName evidence="9">RING-type domain-containing protein</fullName>
    </recommendedName>
</protein>
<evidence type="ECO:0000256" key="6">
    <source>
        <dbReference type="PROSITE-ProRule" id="PRU00504"/>
    </source>
</evidence>
<keyword evidence="4" id="KW-0862">Zinc</keyword>
<dbReference type="OrthoDB" id="654191at2759"/>
<dbReference type="GO" id="GO:0008270">
    <property type="term" value="F:zinc ion binding"/>
    <property type="evidence" value="ECO:0007669"/>
    <property type="project" value="UniProtKB-KW"/>
</dbReference>
<feature type="coiled-coil region" evidence="7">
    <location>
        <begin position="258"/>
        <end position="292"/>
    </location>
</feature>
<feature type="repeat" description="NHL" evidence="6">
    <location>
        <begin position="474"/>
        <end position="517"/>
    </location>
</feature>
<evidence type="ECO:0000313" key="10">
    <source>
        <dbReference type="EMBL" id="KAF2879340.1"/>
    </source>
</evidence>
<evidence type="ECO:0000259" key="9">
    <source>
        <dbReference type="PROSITE" id="PS50089"/>
    </source>
</evidence>
<feature type="compositionally biased region" description="Basic and acidic residues" evidence="8">
    <location>
        <begin position="1"/>
        <end position="11"/>
    </location>
</feature>
<dbReference type="SMART" id="SM00184">
    <property type="entry name" value="RING"/>
    <property type="match status" value="1"/>
</dbReference>
<dbReference type="Proteomes" id="UP000801492">
    <property type="component" value="Unassembled WGS sequence"/>
</dbReference>
<dbReference type="PANTHER" id="PTHR24104:SF20">
    <property type="entry name" value="RING-TYPE DOMAIN-CONTAINING PROTEIN"/>
    <property type="match status" value="1"/>
</dbReference>
<proteinExistence type="predicted"/>
<dbReference type="CDD" id="cd05819">
    <property type="entry name" value="NHL"/>
    <property type="match status" value="1"/>
</dbReference>
<comment type="caution">
    <text evidence="10">The sequence shown here is derived from an EMBL/GenBank/DDBJ whole genome shotgun (WGS) entry which is preliminary data.</text>
</comment>
<keyword evidence="2" id="KW-0677">Repeat</keyword>
<dbReference type="PANTHER" id="PTHR24104">
    <property type="entry name" value="E3 UBIQUITIN-PROTEIN LIGASE NHLRC1-RELATED"/>
    <property type="match status" value="1"/>
</dbReference>
<dbReference type="Gene3D" id="3.30.40.10">
    <property type="entry name" value="Zinc/RING finger domain, C3HC4 (zinc finger)"/>
    <property type="match status" value="1"/>
</dbReference>
<dbReference type="Pfam" id="PF17170">
    <property type="entry name" value="DUF5128"/>
    <property type="match status" value="1"/>
</dbReference>
<dbReference type="InterPro" id="IPR011042">
    <property type="entry name" value="6-blade_b-propeller_TolB-like"/>
</dbReference>
<evidence type="ECO:0000256" key="5">
    <source>
        <dbReference type="PROSITE-ProRule" id="PRU00175"/>
    </source>
</evidence>
<dbReference type="InterPro" id="IPR001841">
    <property type="entry name" value="Znf_RING"/>
</dbReference>
<organism evidence="10 11">
    <name type="scientific">Ignelater luminosus</name>
    <name type="common">Cucubano</name>
    <name type="synonym">Pyrophorus luminosus</name>
    <dbReference type="NCBI Taxonomy" id="2038154"/>
    <lineage>
        <taxon>Eukaryota</taxon>
        <taxon>Metazoa</taxon>
        <taxon>Ecdysozoa</taxon>
        <taxon>Arthropoda</taxon>
        <taxon>Hexapoda</taxon>
        <taxon>Insecta</taxon>
        <taxon>Pterygota</taxon>
        <taxon>Neoptera</taxon>
        <taxon>Endopterygota</taxon>
        <taxon>Coleoptera</taxon>
        <taxon>Polyphaga</taxon>
        <taxon>Elateriformia</taxon>
        <taxon>Elateroidea</taxon>
        <taxon>Elateridae</taxon>
        <taxon>Agrypninae</taxon>
        <taxon>Pyrophorini</taxon>
        <taxon>Ignelater</taxon>
    </lineage>
</organism>
<dbReference type="InterPro" id="IPR017907">
    <property type="entry name" value="Znf_RING_CS"/>
</dbReference>
<dbReference type="Pfam" id="PF01436">
    <property type="entry name" value="NHL"/>
    <property type="match status" value="1"/>
</dbReference>
<feature type="region of interest" description="Disordered" evidence="8">
    <location>
        <begin position="1"/>
        <end position="46"/>
    </location>
</feature>